<dbReference type="Proteomes" id="UP000318582">
    <property type="component" value="Unassembled WGS sequence"/>
</dbReference>
<evidence type="ECO:0000259" key="9">
    <source>
        <dbReference type="Pfam" id="PF04049"/>
    </source>
</evidence>
<feature type="compositionally biased region" description="Polar residues" evidence="8">
    <location>
        <begin position="583"/>
        <end position="604"/>
    </location>
</feature>
<dbReference type="SMART" id="SM00028">
    <property type="entry name" value="TPR"/>
    <property type="match status" value="5"/>
</dbReference>
<keyword evidence="2" id="KW-0677">Repeat</keyword>
<dbReference type="PANTHER" id="PTHR12558">
    <property type="entry name" value="CELL DIVISION CYCLE 16,23,27"/>
    <property type="match status" value="1"/>
</dbReference>
<accession>A0A507E483</accession>
<feature type="domain" description="Cdc23" evidence="9">
    <location>
        <begin position="13"/>
        <end position="262"/>
    </location>
</feature>
<name>A0A507E483_9FUNG</name>
<evidence type="ECO:0000313" key="11">
    <source>
        <dbReference type="Proteomes" id="UP000318582"/>
    </source>
</evidence>
<dbReference type="InterPro" id="IPR015374">
    <property type="entry name" value="ChAPs"/>
</dbReference>
<dbReference type="InterPro" id="IPR007192">
    <property type="entry name" value="APC8"/>
</dbReference>
<organism evidence="10 11">
    <name type="scientific">Powellomyces hirtus</name>
    <dbReference type="NCBI Taxonomy" id="109895"/>
    <lineage>
        <taxon>Eukaryota</taxon>
        <taxon>Fungi</taxon>
        <taxon>Fungi incertae sedis</taxon>
        <taxon>Chytridiomycota</taxon>
        <taxon>Chytridiomycota incertae sedis</taxon>
        <taxon>Chytridiomycetes</taxon>
        <taxon>Spizellomycetales</taxon>
        <taxon>Powellomycetaceae</taxon>
        <taxon>Powellomyces</taxon>
    </lineage>
</organism>
<dbReference type="GO" id="GO:0006893">
    <property type="term" value="P:Golgi to plasma membrane transport"/>
    <property type="evidence" value="ECO:0007669"/>
    <property type="project" value="UniProtKB-ARBA"/>
</dbReference>
<protein>
    <recommendedName>
        <fullName evidence="9">Cdc23 domain-containing protein</fullName>
    </recommendedName>
</protein>
<dbReference type="GO" id="GO:0016567">
    <property type="term" value="P:protein ubiquitination"/>
    <property type="evidence" value="ECO:0007669"/>
    <property type="project" value="TreeGrafter"/>
</dbReference>
<dbReference type="Pfam" id="PF09295">
    <property type="entry name" value="ChAPs"/>
    <property type="match status" value="1"/>
</dbReference>
<feature type="region of interest" description="Disordered" evidence="8">
    <location>
        <begin position="567"/>
        <end position="704"/>
    </location>
</feature>
<feature type="repeat" description="TPR" evidence="7">
    <location>
        <begin position="327"/>
        <end position="360"/>
    </location>
</feature>
<sequence>MVGIGFSNPYELAAEQLISIAPAPTAANGSKTTPEDSDLEIQPPLSDTEEDMCSLALSFFHLRDYERAAWTLRDPIGINGEPASPSSGYTSTKALFIKLYAKFMAIIRASVTNNVAIWGQAGEQKKAIGQLGASELLTHVPAPNAKLHEILFELQKREEELDSFCLYLKGIVYSRLKLKHKASAALVRSLNKNQFNWSAWEELATLPDNGEELAIVIPQLPEGYMQKFFHVHLMAHRTLAADTFTQAKSDLEALFVNSNHLDLLTAVSYYNQGKYERALEYFEDYRQAEPLSLDFVDVQSHILFTMHEAAKLSVLAQKCVKLDRYRPETCIVAGNFFSARREHTQAVDFFQRALKLRPNHAEALIMMGDEYLELKNSNAALEAYRRAADIAPHDFRTWYGIGKAFDMLAMPDHALPYFQKAAACRPYHSQTWTAIGQAFQATGRRAQAMMSFKRALICTDRSPLLFYYIASLYEQSAQEEAYGKESDDRSQAAFYYKCWIEEYKRVVDKQQYYDDWEAAVTFLAEHYRARDDFVQAEIYANDIQHTERGKSLIREIRAIKGYTYNPISHNSSTASTAGNSTHRGNTPSVTSVASQSTGSSRNSTPAASHHHHLHLHPHNHHHQHHQQSQQPPPLTGPAFLAPAFDFPGGSSGEAWVSPSTSGRASGVGVGGGPLPHLAGTSNRTSRTGSRNTSGWNSPAVDDVR</sequence>
<dbReference type="Gene3D" id="1.25.40.10">
    <property type="entry name" value="Tetratricopeptide repeat domain"/>
    <property type="match status" value="2"/>
</dbReference>
<feature type="region of interest" description="Disordered" evidence="8">
    <location>
        <begin position="25"/>
        <end position="45"/>
    </location>
</feature>
<dbReference type="PROSITE" id="PS50005">
    <property type="entry name" value="TPR"/>
    <property type="match status" value="2"/>
</dbReference>
<evidence type="ECO:0000256" key="8">
    <source>
        <dbReference type="SAM" id="MobiDB-lite"/>
    </source>
</evidence>
<gene>
    <name evidence="10" type="ORF">PhCBS80983_g03025</name>
</gene>
<dbReference type="GO" id="GO:0031145">
    <property type="term" value="P:anaphase-promoting complex-dependent catabolic process"/>
    <property type="evidence" value="ECO:0007669"/>
    <property type="project" value="TreeGrafter"/>
</dbReference>
<dbReference type="STRING" id="109895.A0A507E483"/>
<feature type="compositionally biased region" description="Polar residues" evidence="8">
    <location>
        <begin position="680"/>
        <end position="696"/>
    </location>
</feature>
<dbReference type="AlphaFoldDB" id="A0A507E483"/>
<evidence type="ECO:0000256" key="5">
    <source>
        <dbReference type="ARBA" id="ARBA00022803"/>
    </source>
</evidence>
<dbReference type="EMBL" id="QEAQ01000034">
    <property type="protein sequence ID" value="TPX58632.1"/>
    <property type="molecule type" value="Genomic_DNA"/>
</dbReference>
<dbReference type="GO" id="GO:0034044">
    <property type="term" value="C:exomer complex"/>
    <property type="evidence" value="ECO:0007669"/>
    <property type="project" value="UniProtKB-ARBA"/>
</dbReference>
<evidence type="ECO:0000256" key="1">
    <source>
        <dbReference type="ARBA" id="ARBA00022618"/>
    </source>
</evidence>
<evidence type="ECO:0000256" key="2">
    <source>
        <dbReference type="ARBA" id="ARBA00022737"/>
    </source>
</evidence>
<dbReference type="GO" id="GO:0005680">
    <property type="term" value="C:anaphase-promoting complex"/>
    <property type="evidence" value="ECO:0007669"/>
    <property type="project" value="InterPro"/>
</dbReference>
<dbReference type="SUPFAM" id="SSF48452">
    <property type="entry name" value="TPR-like"/>
    <property type="match status" value="2"/>
</dbReference>
<keyword evidence="6" id="KW-0131">Cell cycle</keyword>
<feature type="compositionally biased region" description="Low complexity" evidence="8">
    <location>
        <begin position="568"/>
        <end position="582"/>
    </location>
</feature>
<keyword evidence="3" id="KW-0498">Mitosis</keyword>
<feature type="compositionally biased region" description="Basic residues" evidence="8">
    <location>
        <begin position="608"/>
        <end position="625"/>
    </location>
</feature>
<comment type="caution">
    <text evidence="10">The sequence shown here is derived from an EMBL/GenBank/DDBJ whole genome shotgun (WGS) entry which is preliminary data.</text>
</comment>
<evidence type="ECO:0000256" key="7">
    <source>
        <dbReference type="PROSITE-ProRule" id="PRU00339"/>
    </source>
</evidence>
<dbReference type="PANTHER" id="PTHR12558:SF10">
    <property type="entry name" value="CELL DIVISION CYCLE PROTEIN 23 HOMOLOG"/>
    <property type="match status" value="1"/>
</dbReference>
<reference evidence="10 11" key="1">
    <citation type="journal article" date="2019" name="Sci. Rep.">
        <title>Comparative genomics of chytrid fungi reveal insights into the obligate biotrophic and pathogenic lifestyle of Synchytrium endobioticum.</title>
        <authorList>
            <person name="van de Vossenberg B.T.L.H."/>
            <person name="Warris S."/>
            <person name="Nguyen H.D.T."/>
            <person name="van Gent-Pelzer M.P.E."/>
            <person name="Joly D.L."/>
            <person name="van de Geest H.C."/>
            <person name="Bonants P.J.M."/>
            <person name="Smith D.S."/>
            <person name="Levesque C.A."/>
            <person name="van der Lee T.A.J."/>
        </authorList>
    </citation>
    <scope>NUCLEOTIDE SEQUENCE [LARGE SCALE GENOMIC DNA]</scope>
    <source>
        <strain evidence="10 11">CBS 809.83</strain>
    </source>
</reference>
<keyword evidence="1" id="KW-0132">Cell division</keyword>
<dbReference type="GO" id="GO:0051301">
    <property type="term" value="P:cell division"/>
    <property type="evidence" value="ECO:0007669"/>
    <property type="project" value="UniProtKB-KW"/>
</dbReference>
<evidence type="ECO:0000256" key="3">
    <source>
        <dbReference type="ARBA" id="ARBA00022776"/>
    </source>
</evidence>
<feature type="repeat" description="TPR" evidence="7">
    <location>
        <begin position="361"/>
        <end position="394"/>
    </location>
</feature>
<proteinExistence type="predicted"/>
<keyword evidence="5 7" id="KW-0802">TPR repeat</keyword>
<evidence type="ECO:0000256" key="6">
    <source>
        <dbReference type="ARBA" id="ARBA00023306"/>
    </source>
</evidence>
<keyword evidence="4" id="KW-0833">Ubl conjugation pathway</keyword>
<dbReference type="InterPro" id="IPR011990">
    <property type="entry name" value="TPR-like_helical_dom_sf"/>
</dbReference>
<evidence type="ECO:0000256" key="4">
    <source>
        <dbReference type="ARBA" id="ARBA00022786"/>
    </source>
</evidence>
<dbReference type="GO" id="GO:0045842">
    <property type="term" value="P:positive regulation of mitotic metaphase/anaphase transition"/>
    <property type="evidence" value="ECO:0007669"/>
    <property type="project" value="TreeGrafter"/>
</dbReference>
<dbReference type="Pfam" id="PF04049">
    <property type="entry name" value="ANAPC8"/>
    <property type="match status" value="1"/>
</dbReference>
<dbReference type="InterPro" id="IPR019734">
    <property type="entry name" value="TPR_rpt"/>
</dbReference>
<keyword evidence="11" id="KW-1185">Reference proteome</keyword>
<evidence type="ECO:0000313" key="10">
    <source>
        <dbReference type="EMBL" id="TPX58632.1"/>
    </source>
</evidence>